<comment type="caution">
    <text evidence="1">The sequence shown here is derived from an EMBL/GenBank/DDBJ whole genome shotgun (WGS) entry which is preliminary data.</text>
</comment>
<reference evidence="1 2" key="1">
    <citation type="journal article" date="2017" name="MBio">
        <title>Type VI secretion-mediated competition in the bee gut microbiome.</title>
        <authorList>
            <person name="Steele M.I."/>
            <person name="Kwong W.K."/>
            <person name="Powell J.E."/>
            <person name="Whiteley M."/>
            <person name="Moran N.A."/>
        </authorList>
    </citation>
    <scope>NUCLEOTIDE SEQUENCE [LARGE SCALE GENOMIC DNA]</scope>
    <source>
        <strain evidence="1 2">Occ4-2</strain>
    </source>
</reference>
<organism evidence="1 2">
    <name type="scientific">Snodgrassella alvi</name>
    <dbReference type="NCBI Taxonomy" id="1196083"/>
    <lineage>
        <taxon>Bacteria</taxon>
        <taxon>Pseudomonadati</taxon>
        <taxon>Pseudomonadota</taxon>
        <taxon>Betaproteobacteria</taxon>
        <taxon>Neisseriales</taxon>
        <taxon>Neisseriaceae</taxon>
        <taxon>Snodgrassella</taxon>
    </lineage>
</organism>
<evidence type="ECO:0000313" key="1">
    <source>
        <dbReference type="EMBL" id="PIT54228.1"/>
    </source>
</evidence>
<accession>A0A066TUY2</accession>
<dbReference type="EMBL" id="MEIQ01000002">
    <property type="protein sequence ID" value="PIT54228.1"/>
    <property type="molecule type" value="Genomic_DNA"/>
</dbReference>
<dbReference type="AlphaFoldDB" id="A0A066TUY2"/>
<dbReference type="eggNOG" id="ENOG50334PY">
    <property type="taxonomic scope" value="Bacteria"/>
</dbReference>
<protein>
    <submittedName>
        <fullName evidence="1">Uncharacterized protein</fullName>
    </submittedName>
</protein>
<proteinExistence type="predicted"/>
<evidence type="ECO:0000313" key="2">
    <source>
        <dbReference type="Proteomes" id="UP000231484"/>
    </source>
</evidence>
<dbReference type="Pfam" id="PF20383">
    <property type="entry name" value="DUF6678"/>
    <property type="match status" value="1"/>
</dbReference>
<dbReference type="Proteomes" id="UP000231484">
    <property type="component" value="Unassembled WGS sequence"/>
</dbReference>
<sequence length="174" mass="20540">MEFNDLNGITSLYNEYKHYITVHKDIQQLKQKVVEIIVAKQFIPMMNDLKWIKLQHAVSSLAFEPPYVLRCITDKDKTCHTCLNEVPNWLGDWSNYYHEGMPPLFMIEWLKVRPQLSQHRGRLIADAIIDETTAFRAILERLRIPYDEEDNIFTIYGYKQAKHTILENTCHPAC</sequence>
<name>A0A066TUY2_9NEIS</name>
<dbReference type="InterPro" id="IPR046500">
    <property type="entry name" value="DUF6678"/>
</dbReference>
<dbReference type="OrthoDB" id="8235233at2"/>
<gene>
    <name evidence="1" type="ORF">BHC48_00655</name>
</gene>